<evidence type="ECO:0000313" key="3">
    <source>
        <dbReference type="EMBL" id="SLN45788.1"/>
    </source>
</evidence>
<proteinExistence type="inferred from homology"/>
<evidence type="ECO:0000256" key="2">
    <source>
        <dbReference type="HAMAP-Rule" id="MF_00048"/>
    </source>
</evidence>
<dbReference type="InterPro" id="IPR003509">
    <property type="entry name" value="UPF0102_YraN-like"/>
</dbReference>
<evidence type="ECO:0000313" key="4">
    <source>
        <dbReference type="Proteomes" id="UP000193409"/>
    </source>
</evidence>
<organism evidence="3 4">
    <name type="scientific">Pseudoruegeria aquimaris</name>
    <dbReference type="NCBI Taxonomy" id="393663"/>
    <lineage>
        <taxon>Bacteria</taxon>
        <taxon>Pseudomonadati</taxon>
        <taxon>Pseudomonadota</taxon>
        <taxon>Alphaproteobacteria</taxon>
        <taxon>Rhodobacterales</taxon>
        <taxon>Roseobacteraceae</taxon>
        <taxon>Pseudoruegeria</taxon>
    </lineage>
</organism>
<dbReference type="GO" id="GO:0003676">
    <property type="term" value="F:nucleic acid binding"/>
    <property type="evidence" value="ECO:0007669"/>
    <property type="project" value="InterPro"/>
</dbReference>
<dbReference type="EMBL" id="FWFQ01000016">
    <property type="protein sequence ID" value="SLN45788.1"/>
    <property type="molecule type" value="Genomic_DNA"/>
</dbReference>
<keyword evidence="4" id="KW-1185">Reference proteome</keyword>
<dbReference type="Proteomes" id="UP000193409">
    <property type="component" value="Unassembled WGS sequence"/>
</dbReference>
<evidence type="ECO:0000256" key="1">
    <source>
        <dbReference type="ARBA" id="ARBA00006738"/>
    </source>
</evidence>
<dbReference type="Pfam" id="PF02021">
    <property type="entry name" value="UPF0102"/>
    <property type="match status" value="1"/>
</dbReference>
<reference evidence="3 4" key="1">
    <citation type="submission" date="2017-03" db="EMBL/GenBank/DDBJ databases">
        <authorList>
            <person name="Afonso C.L."/>
            <person name="Miller P.J."/>
            <person name="Scott M.A."/>
            <person name="Spackman E."/>
            <person name="Goraichik I."/>
            <person name="Dimitrov K.M."/>
            <person name="Suarez D.L."/>
            <person name="Swayne D.E."/>
        </authorList>
    </citation>
    <scope>NUCLEOTIDE SEQUENCE [LARGE SCALE GENOMIC DNA]</scope>
    <source>
        <strain evidence="3 4">CECT 7680</strain>
    </source>
</reference>
<dbReference type="InterPro" id="IPR011335">
    <property type="entry name" value="Restrct_endonuc-II-like"/>
</dbReference>
<dbReference type="AlphaFoldDB" id="A0A1Y5SQ30"/>
<dbReference type="HAMAP" id="MF_00048">
    <property type="entry name" value="UPF0102"/>
    <property type="match status" value="1"/>
</dbReference>
<name>A0A1Y5SQ30_9RHOB</name>
<dbReference type="SUPFAM" id="SSF52980">
    <property type="entry name" value="Restriction endonuclease-like"/>
    <property type="match status" value="1"/>
</dbReference>
<gene>
    <name evidence="3" type="ORF">PSA7680_02332</name>
</gene>
<dbReference type="InterPro" id="IPR011856">
    <property type="entry name" value="tRNA_endonuc-like_dom_sf"/>
</dbReference>
<accession>A0A1Y5SQ30</accession>
<dbReference type="PANTHER" id="PTHR34039:SF1">
    <property type="entry name" value="UPF0102 PROTEIN YRAN"/>
    <property type="match status" value="1"/>
</dbReference>
<sequence length="121" mass="13554">MKAIRQQMNYHAGLAAERAVERHYSARGARLRHHRWRGRGGEVDLIAREGDELIFIEVKKSSTHARAAARLGRRQLQRIMAAAEEFLAGEPAGLNTPMRIDLALVDAEGKIEVIENAAMWA</sequence>
<comment type="similarity">
    <text evidence="1 2">Belongs to the UPF0102 family.</text>
</comment>
<dbReference type="Gene3D" id="3.40.1350.10">
    <property type="match status" value="1"/>
</dbReference>
<dbReference type="PANTHER" id="PTHR34039">
    <property type="entry name" value="UPF0102 PROTEIN YRAN"/>
    <property type="match status" value="1"/>
</dbReference>
<protein>
    <recommendedName>
        <fullName evidence="2">UPF0102 protein PSA7680_02332</fullName>
    </recommendedName>
</protein>